<dbReference type="Proteomes" id="UP001054945">
    <property type="component" value="Unassembled WGS sequence"/>
</dbReference>
<evidence type="ECO:0000313" key="2">
    <source>
        <dbReference type="Proteomes" id="UP001054945"/>
    </source>
</evidence>
<gene>
    <name evidence="1" type="ORF">CEXT_211841</name>
</gene>
<protein>
    <submittedName>
        <fullName evidence="1">Uncharacterized protein</fullName>
    </submittedName>
</protein>
<sequence length="89" mass="10114">MKKRGDNCQNIDIGLPDINISTSINYPESHTSNEATNKIFEDSDDIIDKVRSLYEKHMSIKSNSDKTESEIQDIAAKEISITNKKNKQK</sequence>
<dbReference type="EMBL" id="BPLR01004754">
    <property type="protein sequence ID" value="GIX97231.1"/>
    <property type="molecule type" value="Genomic_DNA"/>
</dbReference>
<comment type="caution">
    <text evidence="1">The sequence shown here is derived from an EMBL/GenBank/DDBJ whole genome shotgun (WGS) entry which is preliminary data.</text>
</comment>
<organism evidence="1 2">
    <name type="scientific">Caerostris extrusa</name>
    <name type="common">Bark spider</name>
    <name type="synonym">Caerostris bankana</name>
    <dbReference type="NCBI Taxonomy" id="172846"/>
    <lineage>
        <taxon>Eukaryota</taxon>
        <taxon>Metazoa</taxon>
        <taxon>Ecdysozoa</taxon>
        <taxon>Arthropoda</taxon>
        <taxon>Chelicerata</taxon>
        <taxon>Arachnida</taxon>
        <taxon>Araneae</taxon>
        <taxon>Araneomorphae</taxon>
        <taxon>Entelegynae</taxon>
        <taxon>Araneoidea</taxon>
        <taxon>Araneidae</taxon>
        <taxon>Caerostris</taxon>
    </lineage>
</organism>
<proteinExistence type="predicted"/>
<keyword evidence="2" id="KW-1185">Reference proteome</keyword>
<evidence type="ECO:0000313" key="1">
    <source>
        <dbReference type="EMBL" id="GIX97231.1"/>
    </source>
</evidence>
<name>A0AAV4PJI7_CAEEX</name>
<dbReference type="AlphaFoldDB" id="A0AAV4PJI7"/>
<accession>A0AAV4PJI7</accession>
<reference evidence="1 2" key="1">
    <citation type="submission" date="2021-06" db="EMBL/GenBank/DDBJ databases">
        <title>Caerostris extrusa draft genome.</title>
        <authorList>
            <person name="Kono N."/>
            <person name="Arakawa K."/>
        </authorList>
    </citation>
    <scope>NUCLEOTIDE SEQUENCE [LARGE SCALE GENOMIC DNA]</scope>
</reference>